<keyword evidence="4" id="KW-0813">Transport</keyword>
<keyword evidence="8" id="KW-1185">Reference proteome</keyword>
<dbReference type="InterPro" id="IPR036390">
    <property type="entry name" value="WH_DNA-bd_sf"/>
</dbReference>
<dbReference type="FunCoup" id="A0A1S3IDI6">
    <property type="interactions" value="1362"/>
</dbReference>
<dbReference type="Gene3D" id="1.10.10.570">
    <property type="entry name" value="Winged helix' DNA-binding domain. Chain C. Domain 1"/>
    <property type="match status" value="1"/>
</dbReference>
<dbReference type="Gene3D" id="1.10.10.10">
    <property type="entry name" value="Winged helix-like DNA-binding domain superfamily/Winged helix DNA-binding domain"/>
    <property type="match status" value="1"/>
</dbReference>
<proteinExistence type="inferred from homology"/>
<sequence length="177" mass="20813">MAASSFEWPWEYNFPPFFTLQPNLDTREKQLQSWCSLILSYQKHIKSHTLDVVEMQTSSLFYNKSIERKLSLESIYLILDRLEKKGHIEWLDKSKKQCYLMWRTPQEWGNTIYKWAKEAGLVNTVCTFYELTDGDDTAGQEFHGLEPDLLVKALKVLESQGKAEIIEMDESRGVKFF</sequence>
<evidence type="ECO:0000256" key="7">
    <source>
        <dbReference type="ARBA" id="ARBA00030094"/>
    </source>
</evidence>
<organism evidence="8 9">
    <name type="scientific">Lingula anatina</name>
    <name type="common">Brachiopod</name>
    <name type="synonym">Lingula unguis</name>
    <dbReference type="NCBI Taxonomy" id="7574"/>
    <lineage>
        <taxon>Eukaryota</taxon>
        <taxon>Metazoa</taxon>
        <taxon>Spiralia</taxon>
        <taxon>Lophotrochozoa</taxon>
        <taxon>Brachiopoda</taxon>
        <taxon>Linguliformea</taxon>
        <taxon>Lingulata</taxon>
        <taxon>Lingulida</taxon>
        <taxon>Linguloidea</taxon>
        <taxon>Lingulidae</taxon>
        <taxon>Lingula</taxon>
    </lineage>
</organism>
<evidence type="ECO:0000256" key="4">
    <source>
        <dbReference type="ARBA" id="ARBA00022448"/>
    </source>
</evidence>
<dbReference type="AlphaFoldDB" id="A0A1S3IDI6"/>
<dbReference type="OrthoDB" id="245150at2759"/>
<dbReference type="InterPro" id="IPR008570">
    <property type="entry name" value="ESCRT-II_cplx_Vps25-sub"/>
</dbReference>
<dbReference type="RefSeq" id="XP_013396325.1">
    <property type="nucleotide sequence ID" value="XM_013540871.1"/>
</dbReference>
<dbReference type="PANTHER" id="PTHR13149:SF0">
    <property type="entry name" value="VACUOLAR PROTEIN-SORTING-ASSOCIATED PROTEIN 25"/>
    <property type="match status" value="1"/>
</dbReference>
<dbReference type="Proteomes" id="UP000085678">
    <property type="component" value="Unplaced"/>
</dbReference>
<dbReference type="InParanoid" id="A0A1S3IDI6"/>
<dbReference type="SUPFAM" id="SSF46785">
    <property type="entry name" value="Winged helix' DNA-binding domain"/>
    <property type="match status" value="2"/>
</dbReference>
<dbReference type="GO" id="GO:0042803">
    <property type="term" value="F:protein homodimerization activity"/>
    <property type="evidence" value="ECO:0007669"/>
    <property type="project" value="TreeGrafter"/>
</dbReference>
<evidence type="ECO:0000256" key="2">
    <source>
        <dbReference type="ARBA" id="ARBA00009674"/>
    </source>
</evidence>
<dbReference type="GO" id="GO:0016236">
    <property type="term" value="P:macroautophagy"/>
    <property type="evidence" value="ECO:0007669"/>
    <property type="project" value="UniProtKB-ARBA"/>
</dbReference>
<dbReference type="Pfam" id="PF05871">
    <property type="entry name" value="ESCRT-II"/>
    <property type="match status" value="1"/>
</dbReference>
<protein>
    <recommendedName>
        <fullName evidence="3">Vacuolar protein-sorting-associated protein 25</fullName>
    </recommendedName>
    <alternativeName>
        <fullName evidence="7">ESCRT-II complex subunit VPS25</fullName>
    </alternativeName>
</protein>
<name>A0A1S3IDI6_LINAN</name>
<reference evidence="9" key="1">
    <citation type="submission" date="2025-08" db="UniProtKB">
        <authorList>
            <consortium name="RefSeq"/>
        </authorList>
    </citation>
    <scope>IDENTIFICATION</scope>
    <source>
        <tissue evidence="9">Gonads</tissue>
    </source>
</reference>
<evidence type="ECO:0000313" key="9">
    <source>
        <dbReference type="RefSeq" id="XP_013396325.1"/>
    </source>
</evidence>
<dbReference type="FunFam" id="1.10.10.570:FF:000001">
    <property type="entry name" value="vacuolar protein-sorting-associated protein 25"/>
    <property type="match status" value="1"/>
</dbReference>
<comment type="subcellular location">
    <subcellularLocation>
        <location evidence="1">Cytoplasm</location>
    </subcellularLocation>
</comment>
<dbReference type="GO" id="GO:0043328">
    <property type="term" value="P:protein transport to vacuole involved in ubiquitin-dependent protein catabolic process via the multivesicular body sorting pathway"/>
    <property type="evidence" value="ECO:0007669"/>
    <property type="project" value="TreeGrafter"/>
</dbReference>
<gene>
    <name evidence="9" type="primary">LOC106163312</name>
</gene>
<keyword evidence="6" id="KW-0653">Protein transport</keyword>
<evidence type="ECO:0000256" key="1">
    <source>
        <dbReference type="ARBA" id="ARBA00004496"/>
    </source>
</evidence>
<evidence type="ECO:0000256" key="6">
    <source>
        <dbReference type="ARBA" id="ARBA00022927"/>
    </source>
</evidence>
<dbReference type="InterPro" id="IPR036388">
    <property type="entry name" value="WH-like_DNA-bd_sf"/>
</dbReference>
<comment type="similarity">
    <text evidence="2">Belongs to the VPS25 family.</text>
</comment>
<evidence type="ECO:0000256" key="5">
    <source>
        <dbReference type="ARBA" id="ARBA00022490"/>
    </source>
</evidence>
<dbReference type="FunFam" id="1.10.10.10:FF:000141">
    <property type="entry name" value="vacuolar protein-sorting-associated protein 25"/>
    <property type="match status" value="1"/>
</dbReference>
<dbReference type="STRING" id="7574.A0A1S3IDI6"/>
<dbReference type="InterPro" id="IPR014041">
    <property type="entry name" value="ESCRT-II_cplx_Vps25-sub_N"/>
</dbReference>
<dbReference type="GO" id="GO:0000814">
    <property type="term" value="C:ESCRT II complex"/>
    <property type="evidence" value="ECO:0007669"/>
    <property type="project" value="InterPro"/>
</dbReference>
<dbReference type="GeneID" id="106163312"/>
<dbReference type="PANTHER" id="PTHR13149">
    <property type="entry name" value="VACUOLAR PROTEIN SORTING-ASSOCIATED PROTEIN VPS25"/>
    <property type="match status" value="1"/>
</dbReference>
<dbReference type="KEGG" id="lak:106163312"/>
<evidence type="ECO:0000313" key="8">
    <source>
        <dbReference type="Proteomes" id="UP000085678"/>
    </source>
</evidence>
<accession>A0A1S3IDI6</accession>
<evidence type="ECO:0000256" key="3">
    <source>
        <dbReference type="ARBA" id="ARBA00017934"/>
    </source>
</evidence>
<keyword evidence="5" id="KW-0963">Cytoplasm</keyword>
<dbReference type="GO" id="GO:0005198">
    <property type="term" value="F:structural molecule activity"/>
    <property type="evidence" value="ECO:0007669"/>
    <property type="project" value="TreeGrafter"/>
</dbReference>